<keyword evidence="2" id="KW-1185">Reference proteome</keyword>
<dbReference type="KEGG" id="mbu:Mbur_2319"/>
<dbReference type="EMBL" id="CP000300">
    <property type="protein sequence ID" value="ABE53173.1"/>
    <property type="molecule type" value="Genomic_DNA"/>
</dbReference>
<reference evidence="2" key="1">
    <citation type="journal article" date="2009" name="ISME J.">
        <title>The genome sequence of the psychrophilic archaeon, Methanococcoides burtonii: the role of genome evolution in cold adaptation.</title>
        <authorList>
            <person name="Allen M.A."/>
            <person name="Lauro F.M."/>
            <person name="Williams T.J."/>
            <person name="Burg D."/>
            <person name="Siddiqui K.S."/>
            <person name="De Francisci D."/>
            <person name="Chong K.W."/>
            <person name="Pilak O."/>
            <person name="Chew H.H."/>
            <person name="De Maere M.Z."/>
            <person name="Ting L."/>
            <person name="Katrib M."/>
            <person name="Ng C."/>
            <person name="Sowers K.R."/>
            <person name="Galperin M.Y."/>
            <person name="Anderson I.J."/>
            <person name="Ivanova N."/>
            <person name="Dalin E."/>
            <person name="Martinez M."/>
            <person name="Lapidus A."/>
            <person name="Hauser L."/>
            <person name="Land M."/>
            <person name="Thomas T."/>
            <person name="Cavicchioli R."/>
        </authorList>
    </citation>
    <scope>NUCLEOTIDE SEQUENCE [LARGE SCALE GENOMIC DNA]</scope>
    <source>
        <strain evidence="2">DSM 6242 / NBRC 107633 / OCM 468 / ACE-M</strain>
    </source>
</reference>
<sequence length="125" mass="14774">MKIYVTNNYIDFEAPIHMTEDQREKFIDFMQINYSDIGVREVEEVSKRMGSVSRQMIEWTADDYFALLKADSNEELSRETGRTNMSIIMKRGSFIPEFYSWINLKGYSAPITKKMVNEYLMERGI</sequence>
<evidence type="ECO:0000313" key="2">
    <source>
        <dbReference type="Proteomes" id="UP000001979"/>
    </source>
</evidence>
<dbReference type="AlphaFoldDB" id="Q12TQ3"/>
<protein>
    <submittedName>
        <fullName evidence="1">Uncharacterized protein</fullName>
    </submittedName>
</protein>
<proteinExistence type="predicted"/>
<accession>Q12TQ3</accession>
<gene>
    <name evidence="1" type="ordered locus">Mbur_2319</name>
</gene>
<organism evidence="1 2">
    <name type="scientific">Methanococcoides burtonii (strain DSM 6242 / NBRC 107633 / OCM 468 / ACE-M)</name>
    <dbReference type="NCBI Taxonomy" id="259564"/>
    <lineage>
        <taxon>Archaea</taxon>
        <taxon>Methanobacteriati</taxon>
        <taxon>Methanobacteriota</taxon>
        <taxon>Stenosarchaea group</taxon>
        <taxon>Methanomicrobia</taxon>
        <taxon>Methanosarcinales</taxon>
        <taxon>Methanosarcinaceae</taxon>
        <taxon>Methanococcoides</taxon>
    </lineage>
</organism>
<dbReference type="HOGENOM" id="CLU_1987613_0_0_2"/>
<evidence type="ECO:0000313" key="1">
    <source>
        <dbReference type="EMBL" id="ABE53173.1"/>
    </source>
</evidence>
<dbReference type="Proteomes" id="UP000001979">
    <property type="component" value="Chromosome"/>
</dbReference>
<name>Q12TQ3_METBU</name>